<dbReference type="CDD" id="cd00353">
    <property type="entry name" value="Ribosomal_S15p_S13e"/>
    <property type="match status" value="1"/>
</dbReference>
<dbReference type="EMBL" id="ML739037">
    <property type="protein sequence ID" value="KAE8356542.1"/>
    <property type="molecule type" value="Genomic_DNA"/>
</dbReference>
<evidence type="ECO:0000313" key="5">
    <source>
        <dbReference type="EMBL" id="KAE8356542.1"/>
    </source>
</evidence>
<dbReference type="GO" id="GO:0005840">
    <property type="term" value="C:ribosome"/>
    <property type="evidence" value="ECO:0007669"/>
    <property type="project" value="UniProtKB-KW"/>
</dbReference>
<evidence type="ECO:0000313" key="6">
    <source>
        <dbReference type="Proteomes" id="UP000327118"/>
    </source>
</evidence>
<comment type="similarity">
    <text evidence="1">Belongs to the universal ribosomal protein uS15 family.</text>
</comment>
<dbReference type="PANTHER" id="PTHR23321:SF26">
    <property type="entry name" value="SMALL RIBOSOMAL SUBUNIT PROTEIN US15M"/>
    <property type="match status" value="1"/>
</dbReference>
<keyword evidence="2" id="KW-0689">Ribosomal protein</keyword>
<protein>
    <recommendedName>
        <fullName evidence="7">Ribosomal protein S15</fullName>
    </recommendedName>
</protein>
<dbReference type="GO" id="GO:0003735">
    <property type="term" value="F:structural constituent of ribosome"/>
    <property type="evidence" value="ECO:0007669"/>
    <property type="project" value="InterPro"/>
</dbReference>
<dbReference type="AlphaFoldDB" id="A0A5N6ZFZ3"/>
<organism evidence="5 6">
    <name type="scientific">Aspergillus coremiiformis</name>
    <dbReference type="NCBI Taxonomy" id="138285"/>
    <lineage>
        <taxon>Eukaryota</taxon>
        <taxon>Fungi</taxon>
        <taxon>Dikarya</taxon>
        <taxon>Ascomycota</taxon>
        <taxon>Pezizomycotina</taxon>
        <taxon>Eurotiomycetes</taxon>
        <taxon>Eurotiomycetidae</taxon>
        <taxon>Eurotiales</taxon>
        <taxon>Aspergillaceae</taxon>
        <taxon>Aspergillus</taxon>
        <taxon>Aspergillus subgen. Circumdati</taxon>
    </lineage>
</organism>
<dbReference type="NCBIfam" id="TIGR00952">
    <property type="entry name" value="S15_bact"/>
    <property type="match status" value="1"/>
</dbReference>
<dbReference type="Proteomes" id="UP000327118">
    <property type="component" value="Unassembled WGS sequence"/>
</dbReference>
<evidence type="ECO:0000256" key="4">
    <source>
        <dbReference type="SAM" id="MobiDB-lite"/>
    </source>
</evidence>
<dbReference type="InterPro" id="IPR005290">
    <property type="entry name" value="Ribosomal_uS15_bac-type"/>
</dbReference>
<dbReference type="OrthoDB" id="441444at2759"/>
<evidence type="ECO:0000256" key="1">
    <source>
        <dbReference type="ARBA" id="ARBA00008434"/>
    </source>
</evidence>
<dbReference type="HAMAP" id="MF_01343_B">
    <property type="entry name" value="Ribosomal_uS15_B"/>
    <property type="match status" value="1"/>
</dbReference>
<dbReference type="Gene3D" id="1.10.287.10">
    <property type="entry name" value="S15/NS1, RNA-binding"/>
    <property type="match status" value="1"/>
</dbReference>
<reference evidence="6" key="1">
    <citation type="submission" date="2019-04" db="EMBL/GenBank/DDBJ databases">
        <title>Friends and foes A comparative genomics studyof 23 Aspergillus species from section Flavi.</title>
        <authorList>
            <consortium name="DOE Joint Genome Institute"/>
            <person name="Kjaerbolling I."/>
            <person name="Vesth T."/>
            <person name="Frisvad J.C."/>
            <person name="Nybo J.L."/>
            <person name="Theobald S."/>
            <person name="Kildgaard S."/>
            <person name="Isbrandt T."/>
            <person name="Kuo A."/>
            <person name="Sato A."/>
            <person name="Lyhne E.K."/>
            <person name="Kogle M.E."/>
            <person name="Wiebenga A."/>
            <person name="Kun R.S."/>
            <person name="Lubbers R.J."/>
            <person name="Makela M.R."/>
            <person name="Barry K."/>
            <person name="Chovatia M."/>
            <person name="Clum A."/>
            <person name="Daum C."/>
            <person name="Haridas S."/>
            <person name="He G."/>
            <person name="LaButti K."/>
            <person name="Lipzen A."/>
            <person name="Mondo S."/>
            <person name="Riley R."/>
            <person name="Salamov A."/>
            <person name="Simmons B.A."/>
            <person name="Magnuson J.K."/>
            <person name="Henrissat B."/>
            <person name="Mortensen U.H."/>
            <person name="Larsen T.O."/>
            <person name="Devries R.P."/>
            <person name="Grigoriev I.V."/>
            <person name="Machida M."/>
            <person name="Baker S.E."/>
            <person name="Andersen M.R."/>
        </authorList>
    </citation>
    <scope>NUCLEOTIDE SEQUENCE [LARGE SCALE GENOMIC DNA]</scope>
    <source>
        <strain evidence="6">CBS 553.77</strain>
    </source>
</reference>
<feature type="region of interest" description="Disordered" evidence="4">
    <location>
        <begin position="64"/>
        <end position="87"/>
    </location>
</feature>
<dbReference type="SUPFAM" id="SSF47060">
    <property type="entry name" value="S15/NS1 RNA-binding domain"/>
    <property type="match status" value="1"/>
</dbReference>
<dbReference type="Pfam" id="PF00312">
    <property type="entry name" value="Ribosomal_S15"/>
    <property type="match status" value="1"/>
</dbReference>
<sequence length="304" mass="34306">MPPRFLFQPAFKAFTGSSYVQSPVVALSLNPSKTSIRAGSAEARERRRHDPFLMAQARQRKAANLSRRQVLAEERETSLGHPVESAPTPFVQELKGEQPDPQSPSSSDARLNYFVSPEGLQEALQYSKNLASPLENPDRNTADPQLEKEAAERHLQEHQNAEEAINRIVQISNGNAQDRMRLHIQKCIETFGRHNTDKTLPPKPKGEQIQSATELPVKTPRVGRDTGSAEVQAAILTAKILNLSKHLQTSNKDKHNKRNLMVLVHKRQKMLRYLRRKERGGPRWQHLMKTLGLSDAAWKGEISM</sequence>
<dbReference type="InterPro" id="IPR000589">
    <property type="entry name" value="Ribosomal_uS15"/>
</dbReference>
<dbReference type="GO" id="GO:0006412">
    <property type="term" value="P:translation"/>
    <property type="evidence" value="ECO:0007669"/>
    <property type="project" value="InterPro"/>
</dbReference>
<dbReference type="PROSITE" id="PS00362">
    <property type="entry name" value="RIBOSOMAL_S15"/>
    <property type="match status" value="1"/>
</dbReference>
<dbReference type="GO" id="GO:0005737">
    <property type="term" value="C:cytoplasm"/>
    <property type="evidence" value="ECO:0007669"/>
    <property type="project" value="UniProtKB-ARBA"/>
</dbReference>
<dbReference type="GO" id="GO:1990904">
    <property type="term" value="C:ribonucleoprotein complex"/>
    <property type="evidence" value="ECO:0007669"/>
    <property type="project" value="UniProtKB-KW"/>
</dbReference>
<evidence type="ECO:0008006" key="7">
    <source>
        <dbReference type="Google" id="ProtNLM"/>
    </source>
</evidence>
<dbReference type="SMART" id="SM01387">
    <property type="entry name" value="Ribosomal_S15"/>
    <property type="match status" value="1"/>
</dbReference>
<keyword evidence="6" id="KW-1185">Reference proteome</keyword>
<name>A0A5N6ZFZ3_9EURO</name>
<accession>A0A5N6ZFZ3</accession>
<proteinExistence type="inferred from homology"/>
<dbReference type="InterPro" id="IPR009068">
    <property type="entry name" value="uS15_NS1_RNA-bd_sf"/>
</dbReference>
<keyword evidence="3" id="KW-0687">Ribonucleoprotein</keyword>
<evidence type="ECO:0000256" key="2">
    <source>
        <dbReference type="ARBA" id="ARBA00022980"/>
    </source>
</evidence>
<gene>
    <name evidence="5" type="ORF">BDV28DRAFT_126820</name>
</gene>
<dbReference type="PANTHER" id="PTHR23321">
    <property type="entry name" value="RIBOSOMAL PROTEIN S15, BACTERIAL AND ORGANELLAR"/>
    <property type="match status" value="1"/>
</dbReference>
<evidence type="ECO:0000256" key="3">
    <source>
        <dbReference type="ARBA" id="ARBA00023274"/>
    </source>
</evidence>